<gene>
    <name evidence="1" type="ORF">DC20_11185</name>
</gene>
<name>A0A0P0D378_9BACT</name>
<evidence type="ECO:0000313" key="1">
    <source>
        <dbReference type="EMBL" id="ALJ01395.1"/>
    </source>
</evidence>
<dbReference type="Proteomes" id="UP000061382">
    <property type="component" value="Chromosome"/>
</dbReference>
<dbReference type="KEGG" id="rti:DC20_11185"/>
<accession>A0A0P0D378</accession>
<dbReference type="STRING" id="512763.DC20_11185"/>
<keyword evidence="2" id="KW-1185">Reference proteome</keyword>
<protein>
    <recommendedName>
        <fullName evidence="3">DUF4843 domain-containing protein</fullName>
    </recommendedName>
</protein>
<dbReference type="EMBL" id="CP012643">
    <property type="protein sequence ID" value="ALJ01395.1"/>
    <property type="molecule type" value="Genomic_DNA"/>
</dbReference>
<dbReference type="InterPro" id="IPR032299">
    <property type="entry name" value="DUF4843"/>
</dbReference>
<dbReference type="Pfam" id="PF16132">
    <property type="entry name" value="DUF4843"/>
    <property type="match status" value="1"/>
</dbReference>
<dbReference type="Gene3D" id="2.60.40.2030">
    <property type="match status" value="1"/>
</dbReference>
<evidence type="ECO:0000313" key="2">
    <source>
        <dbReference type="Proteomes" id="UP000061382"/>
    </source>
</evidence>
<dbReference type="SUPFAM" id="SSF141072">
    <property type="entry name" value="CalX-like"/>
    <property type="match status" value="1"/>
</dbReference>
<proteinExistence type="predicted"/>
<dbReference type="PATRIC" id="fig|512763.3.peg.2461"/>
<evidence type="ECO:0008006" key="3">
    <source>
        <dbReference type="Google" id="ProtNLM"/>
    </source>
</evidence>
<reference evidence="1 2" key="1">
    <citation type="submission" date="2015-08" db="EMBL/GenBank/DDBJ databases">
        <title>Complete genome sequence of Rufibacter tibetensis strain 1351t, a radiation-resistant bacterium from tibet plateau.</title>
        <authorList>
            <person name="Dai J."/>
        </authorList>
    </citation>
    <scope>NUCLEOTIDE SEQUENCE [LARGE SCALE GENOMIC DNA]</scope>
    <source>
        <strain evidence="1 2">1351</strain>
    </source>
</reference>
<dbReference type="AlphaFoldDB" id="A0A0P0D378"/>
<organism evidence="1 2">
    <name type="scientific">Rufibacter tibetensis</name>
    <dbReference type="NCBI Taxonomy" id="512763"/>
    <lineage>
        <taxon>Bacteria</taxon>
        <taxon>Pseudomonadati</taxon>
        <taxon>Bacteroidota</taxon>
        <taxon>Cytophagia</taxon>
        <taxon>Cytophagales</taxon>
        <taxon>Hymenobacteraceae</taxon>
        <taxon>Rufibacter</taxon>
    </lineage>
</organism>
<sequence>MTSATGGFAADTVITRTWAATNGVFRLRVNLVGPQRSEAQTVPYVVVEEETTAVQGRHYGALTGTVTIPANSSFGYVEIPILNPGAPAAGSPTSVRLVLELRGNDVLAPSPKYDRIGININQ</sequence>
<dbReference type="InterPro" id="IPR038081">
    <property type="entry name" value="CalX-like_sf"/>
</dbReference>